<feature type="active site" description="Proton donor/acceptor" evidence="7">
    <location>
        <position position="421"/>
    </location>
</feature>
<protein>
    <recommendedName>
        <fullName evidence="8">L,D-TPase catalytic domain-containing protein</fullName>
    </recommendedName>
</protein>
<dbReference type="Gene3D" id="1.10.101.10">
    <property type="entry name" value="PGBD-like superfamily/PGBD"/>
    <property type="match status" value="1"/>
</dbReference>
<evidence type="ECO:0000256" key="6">
    <source>
        <dbReference type="ARBA" id="ARBA00023316"/>
    </source>
</evidence>
<comment type="similarity">
    <text evidence="2">Belongs to the YkuD family.</text>
</comment>
<dbReference type="Gene3D" id="2.40.440.10">
    <property type="entry name" value="L,D-transpeptidase catalytic domain-like"/>
    <property type="match status" value="1"/>
</dbReference>
<comment type="pathway">
    <text evidence="1 7">Cell wall biogenesis; peptidoglycan biosynthesis.</text>
</comment>
<keyword evidence="5 7" id="KW-0573">Peptidoglycan synthesis</keyword>
<evidence type="ECO:0000256" key="2">
    <source>
        <dbReference type="ARBA" id="ARBA00005992"/>
    </source>
</evidence>
<dbReference type="SUPFAM" id="SSF141523">
    <property type="entry name" value="L,D-transpeptidase catalytic domain-like"/>
    <property type="match status" value="1"/>
</dbReference>
<evidence type="ECO:0000259" key="8">
    <source>
        <dbReference type="PROSITE" id="PS52029"/>
    </source>
</evidence>
<dbReference type="InterPro" id="IPR045380">
    <property type="entry name" value="LD_TPept_scaffold_dom"/>
</dbReference>
<dbReference type="InterPro" id="IPR036366">
    <property type="entry name" value="PGBDSf"/>
</dbReference>
<dbReference type="Pfam" id="PF20142">
    <property type="entry name" value="Scaffold"/>
    <property type="match status" value="1"/>
</dbReference>
<dbReference type="InterPro" id="IPR023346">
    <property type="entry name" value="Lysozyme-like_dom_sf"/>
</dbReference>
<accession>L8JKB7</accession>
<keyword evidence="10" id="KW-1185">Reference proteome</keyword>
<dbReference type="GO" id="GO:0071555">
    <property type="term" value="P:cell wall organization"/>
    <property type="evidence" value="ECO:0007669"/>
    <property type="project" value="UniProtKB-UniRule"/>
</dbReference>
<dbReference type="EMBL" id="AMZO01000001">
    <property type="protein sequence ID" value="ELR67872.1"/>
    <property type="molecule type" value="Genomic_DNA"/>
</dbReference>
<dbReference type="GO" id="GO:0009252">
    <property type="term" value="P:peptidoglycan biosynthetic process"/>
    <property type="evidence" value="ECO:0007669"/>
    <property type="project" value="UniProtKB-UniPathway"/>
</dbReference>
<keyword evidence="6 7" id="KW-0961">Cell wall biogenesis/degradation</keyword>
<dbReference type="CDD" id="cd16913">
    <property type="entry name" value="YkuD_like"/>
    <property type="match status" value="1"/>
</dbReference>
<dbReference type="UniPathway" id="UPA00219"/>
<evidence type="ECO:0000256" key="5">
    <source>
        <dbReference type="ARBA" id="ARBA00022984"/>
    </source>
</evidence>
<dbReference type="GO" id="GO:0008360">
    <property type="term" value="P:regulation of cell shape"/>
    <property type="evidence" value="ECO:0007669"/>
    <property type="project" value="UniProtKB-UniRule"/>
</dbReference>
<reference evidence="9 10" key="1">
    <citation type="submission" date="2012-12" db="EMBL/GenBank/DDBJ databases">
        <title>Genome Assembly of Photobacterium sp. AK15.</title>
        <authorList>
            <person name="Khatri I."/>
            <person name="Vaidya B."/>
            <person name="Srinivas T.N.R."/>
            <person name="Subramanian S."/>
            <person name="Pinnaka A."/>
        </authorList>
    </citation>
    <scope>NUCLEOTIDE SEQUENCE [LARGE SCALE GENOMIC DNA]</scope>
    <source>
        <strain evidence="9 10">AK15</strain>
    </source>
</reference>
<dbReference type="Pfam" id="PF01471">
    <property type="entry name" value="PG_binding_1"/>
    <property type="match status" value="1"/>
</dbReference>
<sequence>MFPVFAYGQELLGWQFLDGNQLDSQKQLCPDSDNKVCFTNALENIYRENNYYPLWLDESFQSELLLQLKSLVYAELVPGMDLRLNELEKLSENSDLRGFDLLATDTLLAYKSIVLQVQKKPRYLFKGHKLRIPRQTYLGTILSISPKYLSEELQQLKPNVKRLENAIEVAEEFIRLPSHNYVANKGARVIRCGQEIIHGHAMLEVLYRYGDLAFSDYQWLRQQPVIENAGPVNDAIKAFQRRNGLSVDGIIGPSTKRQLALPYKEVARVIALNQQRSRFGADGSKRPVIKVNIPDYSLRVTNQEQLLFESKVIVGRANRPTNLFSSSLNTMVVNPTWNVPMTIKQKDVIPKVKKSREYLTNKNMKIVKSWIDRSEILPDQIEWSMVDPETFPYEFQQGPGPTNALGRVKFLMPNDYAIFLHDTPARSLFNRNKRNLSSGCVRVEKAEELAQFILDYQRRSGIAPFAHMVRDEDSDTVSLARRLDVEFMYMTAWLDENDRLQLREDIYGYDRPGSHPVDPEFVTLKDFRY</sequence>
<dbReference type="PANTHER" id="PTHR41533:SF1">
    <property type="entry name" value="L,D-TRANSPEPTIDASE YCBB-RELATED"/>
    <property type="match status" value="1"/>
</dbReference>
<dbReference type="InterPro" id="IPR038063">
    <property type="entry name" value="Transpep_catalytic_dom"/>
</dbReference>
<dbReference type="PROSITE" id="PS52029">
    <property type="entry name" value="LD_TPASE"/>
    <property type="match status" value="1"/>
</dbReference>
<dbReference type="GO" id="GO:0004180">
    <property type="term" value="F:carboxypeptidase activity"/>
    <property type="evidence" value="ECO:0007669"/>
    <property type="project" value="UniProtKB-ARBA"/>
</dbReference>
<dbReference type="PANTHER" id="PTHR41533">
    <property type="entry name" value="L,D-TRANSPEPTIDASE HI_1667-RELATED"/>
    <property type="match status" value="1"/>
</dbReference>
<dbReference type="GO" id="GO:0016740">
    <property type="term" value="F:transferase activity"/>
    <property type="evidence" value="ECO:0007669"/>
    <property type="project" value="UniProtKB-KW"/>
</dbReference>
<evidence type="ECO:0000256" key="7">
    <source>
        <dbReference type="PROSITE-ProRule" id="PRU01373"/>
    </source>
</evidence>
<feature type="active site" description="Nucleophile" evidence="7">
    <location>
        <position position="440"/>
    </location>
</feature>
<dbReference type="Proteomes" id="UP000011134">
    <property type="component" value="Unassembled WGS sequence"/>
</dbReference>
<dbReference type="InterPro" id="IPR002477">
    <property type="entry name" value="Peptidoglycan-bd-like"/>
</dbReference>
<proteinExistence type="inferred from homology"/>
<dbReference type="Pfam" id="PF03734">
    <property type="entry name" value="YkuD"/>
    <property type="match status" value="1"/>
</dbReference>
<keyword evidence="3" id="KW-0808">Transferase</keyword>
<gene>
    <name evidence="9" type="ORF">C942_00180</name>
</gene>
<evidence type="ECO:0000256" key="4">
    <source>
        <dbReference type="ARBA" id="ARBA00022960"/>
    </source>
</evidence>
<name>L8JKB7_9GAMM</name>
<evidence type="ECO:0000256" key="3">
    <source>
        <dbReference type="ARBA" id="ARBA00022679"/>
    </source>
</evidence>
<dbReference type="SUPFAM" id="SSF53955">
    <property type="entry name" value="Lysozyme-like"/>
    <property type="match status" value="1"/>
</dbReference>
<dbReference type="AlphaFoldDB" id="L8JKB7"/>
<organism evidence="9 10">
    <name type="scientific">Photobacterium marinum</name>
    <dbReference type="NCBI Taxonomy" id="1056511"/>
    <lineage>
        <taxon>Bacteria</taxon>
        <taxon>Pseudomonadati</taxon>
        <taxon>Pseudomonadota</taxon>
        <taxon>Gammaproteobacteria</taxon>
        <taxon>Vibrionales</taxon>
        <taxon>Vibrionaceae</taxon>
        <taxon>Photobacterium</taxon>
    </lineage>
</organism>
<dbReference type="InterPro" id="IPR005490">
    <property type="entry name" value="LD_TPept_cat_dom"/>
</dbReference>
<evidence type="ECO:0000313" key="10">
    <source>
        <dbReference type="Proteomes" id="UP000011134"/>
    </source>
</evidence>
<evidence type="ECO:0000256" key="1">
    <source>
        <dbReference type="ARBA" id="ARBA00004752"/>
    </source>
</evidence>
<comment type="caution">
    <text evidence="9">The sequence shown here is derived from an EMBL/GenBank/DDBJ whole genome shotgun (WGS) entry which is preliminary data.</text>
</comment>
<evidence type="ECO:0000313" key="9">
    <source>
        <dbReference type="EMBL" id="ELR67872.1"/>
    </source>
</evidence>
<dbReference type="InterPro" id="IPR052905">
    <property type="entry name" value="LD-transpeptidase_YkuD-like"/>
</dbReference>
<dbReference type="PATRIC" id="fig|1056511.3.peg.184"/>
<keyword evidence="4 7" id="KW-0133">Cell shape</keyword>
<feature type="domain" description="L,D-TPase catalytic" evidence="8">
    <location>
        <begin position="287"/>
        <end position="465"/>
    </location>
</feature>